<name>A0A061S019_9CHLO</name>
<dbReference type="EMBL" id="GBEZ01009481">
    <property type="protein sequence ID" value="JAC76111.1"/>
    <property type="molecule type" value="Transcribed_RNA"/>
</dbReference>
<feature type="non-terminal residue" evidence="2">
    <location>
        <position position="1"/>
    </location>
</feature>
<organism evidence="2">
    <name type="scientific">Tetraselmis sp. GSL018</name>
    <dbReference type="NCBI Taxonomy" id="582737"/>
    <lineage>
        <taxon>Eukaryota</taxon>
        <taxon>Viridiplantae</taxon>
        <taxon>Chlorophyta</taxon>
        <taxon>core chlorophytes</taxon>
        <taxon>Chlorodendrophyceae</taxon>
        <taxon>Chlorodendrales</taxon>
        <taxon>Chlorodendraceae</taxon>
        <taxon>Tetraselmis</taxon>
    </lineage>
</organism>
<evidence type="ECO:0000313" key="2">
    <source>
        <dbReference type="EMBL" id="JAC76111.1"/>
    </source>
</evidence>
<feature type="non-terminal residue" evidence="2">
    <location>
        <position position="83"/>
    </location>
</feature>
<protein>
    <submittedName>
        <fullName evidence="2">Uncharacterized protein</fullName>
    </submittedName>
</protein>
<reference evidence="2" key="1">
    <citation type="submission" date="2014-05" db="EMBL/GenBank/DDBJ databases">
        <title>The transcriptome of the halophilic microalga Tetraselmis sp. GSL018 isolated from the Great Salt Lake, Utah.</title>
        <authorList>
            <person name="Jinkerson R.E."/>
            <person name="D'Adamo S."/>
            <person name="Posewitz M.C."/>
        </authorList>
    </citation>
    <scope>NUCLEOTIDE SEQUENCE</scope>
    <source>
        <strain evidence="2">GSL018</strain>
    </source>
</reference>
<dbReference type="AlphaFoldDB" id="A0A061S019"/>
<proteinExistence type="predicted"/>
<feature type="region of interest" description="Disordered" evidence="1">
    <location>
        <begin position="60"/>
        <end position="83"/>
    </location>
</feature>
<evidence type="ECO:0000256" key="1">
    <source>
        <dbReference type="SAM" id="MobiDB-lite"/>
    </source>
</evidence>
<accession>A0A061S019</accession>
<sequence length="83" mass="8579">GEPLLSDCGSGSPSLSPRIAAVRNELPSPLRCPSPLVFKRGPGQGEPRRPGRIANRAALPAAGESGAHTCAKRSNPSITHSWA</sequence>
<feature type="compositionally biased region" description="Polar residues" evidence="1">
    <location>
        <begin position="72"/>
        <end position="83"/>
    </location>
</feature>
<gene>
    <name evidence="2" type="ORF">TSPGSL018_21141</name>
</gene>